<dbReference type="InterPro" id="IPR013986">
    <property type="entry name" value="DExx_box_DNA_helicase_dom_sf"/>
</dbReference>
<dbReference type="Gene3D" id="3.40.50.300">
    <property type="entry name" value="P-loop containing nucleotide triphosphate hydrolases"/>
    <property type="match status" value="2"/>
</dbReference>
<dbReference type="PIRSF" id="PIRSF000980">
    <property type="entry name" value="RecC"/>
    <property type="match status" value="1"/>
</dbReference>
<evidence type="ECO:0000256" key="1">
    <source>
        <dbReference type="ARBA" id="ARBA00022722"/>
    </source>
</evidence>
<dbReference type="SUPFAM" id="SSF52980">
    <property type="entry name" value="Restriction endonuclease-like"/>
    <property type="match status" value="1"/>
</dbReference>
<feature type="compositionally biased region" description="Basic and acidic residues" evidence="11">
    <location>
        <begin position="311"/>
        <end position="322"/>
    </location>
</feature>
<evidence type="ECO:0000256" key="2">
    <source>
        <dbReference type="ARBA" id="ARBA00022741"/>
    </source>
</evidence>
<keyword evidence="5 10" id="KW-0347">Helicase</keyword>
<keyword evidence="1 10" id="KW-0540">Nuclease</keyword>
<keyword evidence="7 10" id="KW-0067">ATP-binding</keyword>
<dbReference type="NCBIfam" id="TIGR01450">
    <property type="entry name" value="recC"/>
    <property type="match status" value="1"/>
</dbReference>
<evidence type="ECO:0000256" key="9">
    <source>
        <dbReference type="ARBA" id="ARBA00023204"/>
    </source>
</evidence>
<dbReference type="AlphaFoldDB" id="A0AAU4K4C3"/>
<name>A0AAU4K4C3_9NOCA</name>
<dbReference type="EMBL" id="CP108021">
    <property type="protein sequence ID" value="WUM20827.1"/>
    <property type="molecule type" value="Genomic_DNA"/>
</dbReference>
<dbReference type="PANTHER" id="PTHR30591">
    <property type="entry name" value="RECBCD ENZYME SUBUNIT RECC"/>
    <property type="match status" value="1"/>
</dbReference>
<dbReference type="Gene3D" id="3.40.50.10930">
    <property type="match status" value="1"/>
</dbReference>
<dbReference type="GO" id="GO:0008854">
    <property type="term" value="F:exodeoxyribonuclease V activity"/>
    <property type="evidence" value="ECO:0007669"/>
    <property type="project" value="InterPro"/>
</dbReference>
<organism evidence="13 14">
    <name type="scientific">Williamsia herbipolensis</name>
    <dbReference type="NCBI Taxonomy" id="1603258"/>
    <lineage>
        <taxon>Bacteria</taxon>
        <taxon>Bacillati</taxon>
        <taxon>Actinomycetota</taxon>
        <taxon>Actinomycetes</taxon>
        <taxon>Mycobacteriales</taxon>
        <taxon>Nocardiaceae</taxon>
        <taxon>Williamsia</taxon>
    </lineage>
</organism>
<dbReference type="Pfam" id="PF04257">
    <property type="entry name" value="Exonuc_V_gamma"/>
    <property type="match status" value="1"/>
</dbReference>
<dbReference type="SUPFAM" id="SSF52540">
    <property type="entry name" value="P-loop containing nucleoside triphosphate hydrolases"/>
    <property type="match status" value="2"/>
</dbReference>
<protein>
    <recommendedName>
        <fullName evidence="10">RecBCD enzyme subunit RecC</fullName>
    </recommendedName>
    <alternativeName>
        <fullName evidence="10">Exonuclease V subunit RecC</fullName>
        <shortName evidence="10">ExoV subunit RecC</shortName>
    </alternativeName>
    <alternativeName>
        <fullName evidence="10">Helicase/nuclease RecBCD subunit RecC</fullName>
    </alternativeName>
</protein>
<feature type="domain" description="RecC C-terminal" evidence="12">
    <location>
        <begin position="808"/>
        <end position="1038"/>
    </location>
</feature>
<evidence type="ECO:0000313" key="14">
    <source>
        <dbReference type="Proteomes" id="UP001432128"/>
    </source>
</evidence>
<gene>
    <name evidence="10 13" type="primary">recC</name>
    <name evidence="13" type="ORF">OG579_03055</name>
</gene>
<evidence type="ECO:0000256" key="3">
    <source>
        <dbReference type="ARBA" id="ARBA00022763"/>
    </source>
</evidence>
<dbReference type="Gene3D" id="1.10.10.160">
    <property type="match status" value="1"/>
</dbReference>
<dbReference type="HAMAP" id="MF_01486">
    <property type="entry name" value="RecC"/>
    <property type="match status" value="1"/>
</dbReference>
<dbReference type="RefSeq" id="WP_328858042.1">
    <property type="nucleotide sequence ID" value="NZ_CP108021.1"/>
</dbReference>
<dbReference type="KEGG" id="whr:OG579_03055"/>
<feature type="region of interest" description="Disordered" evidence="11">
    <location>
        <begin position="311"/>
        <end position="331"/>
    </location>
</feature>
<evidence type="ECO:0000256" key="7">
    <source>
        <dbReference type="ARBA" id="ARBA00022840"/>
    </source>
</evidence>
<dbReference type="InterPro" id="IPR041500">
    <property type="entry name" value="RecC_C"/>
</dbReference>
<evidence type="ECO:0000256" key="6">
    <source>
        <dbReference type="ARBA" id="ARBA00022839"/>
    </source>
</evidence>
<evidence type="ECO:0000313" key="13">
    <source>
        <dbReference type="EMBL" id="WUM20827.1"/>
    </source>
</evidence>
<keyword evidence="8 10" id="KW-0238">DNA-binding</keyword>
<evidence type="ECO:0000256" key="5">
    <source>
        <dbReference type="ARBA" id="ARBA00022806"/>
    </source>
</evidence>
<dbReference type="InterPro" id="IPR006697">
    <property type="entry name" value="RecC"/>
</dbReference>
<dbReference type="GO" id="GO:0003677">
    <property type="term" value="F:DNA binding"/>
    <property type="evidence" value="ECO:0007669"/>
    <property type="project" value="UniProtKB-UniRule"/>
</dbReference>
<evidence type="ECO:0000256" key="10">
    <source>
        <dbReference type="HAMAP-Rule" id="MF_01486"/>
    </source>
</evidence>
<dbReference type="GO" id="GO:0009338">
    <property type="term" value="C:exodeoxyribonuclease V complex"/>
    <property type="evidence" value="ECO:0007669"/>
    <property type="project" value="InterPro"/>
</dbReference>
<keyword evidence="2 10" id="KW-0547">Nucleotide-binding</keyword>
<reference evidence="13 14" key="1">
    <citation type="submission" date="2022-10" db="EMBL/GenBank/DDBJ databases">
        <title>The complete genomes of actinobacterial strains from the NBC collection.</title>
        <authorList>
            <person name="Joergensen T.S."/>
            <person name="Alvarez Arevalo M."/>
            <person name="Sterndorff E.B."/>
            <person name="Faurdal D."/>
            <person name="Vuksanovic O."/>
            <person name="Mourched A.-S."/>
            <person name="Charusanti P."/>
            <person name="Shaw S."/>
            <person name="Blin K."/>
            <person name="Weber T."/>
        </authorList>
    </citation>
    <scope>NUCLEOTIDE SEQUENCE [LARGE SCALE GENOMIC DNA]</scope>
    <source>
        <strain evidence="13 14">NBC_00319</strain>
    </source>
</reference>
<keyword evidence="9 10" id="KW-0234">DNA repair</keyword>
<keyword evidence="14" id="KW-1185">Reference proteome</keyword>
<dbReference type="InterPro" id="IPR027417">
    <property type="entry name" value="P-loop_NTPase"/>
</dbReference>
<evidence type="ECO:0000256" key="8">
    <source>
        <dbReference type="ARBA" id="ARBA00023125"/>
    </source>
</evidence>
<comment type="miscellaneous">
    <text evidence="10">In the RecBCD complex, RecB has a slow 3'-5' helicase, an exonuclease activity and loads RecA onto ssDNA, RecD has a fast 5'-3' helicase activity, while RecC stimulates the ATPase and processivity of the RecB helicase and contributes to recognition of the Chi site.</text>
</comment>
<comment type="similarity">
    <text evidence="10">Belongs to the RecC family.</text>
</comment>
<evidence type="ECO:0000259" key="12">
    <source>
        <dbReference type="Pfam" id="PF17946"/>
    </source>
</evidence>
<dbReference type="GO" id="GO:0000724">
    <property type="term" value="P:double-strand break repair via homologous recombination"/>
    <property type="evidence" value="ECO:0007669"/>
    <property type="project" value="UniProtKB-UniRule"/>
</dbReference>
<dbReference type="Gene3D" id="1.10.10.990">
    <property type="match status" value="1"/>
</dbReference>
<proteinExistence type="inferred from homology"/>
<evidence type="ECO:0000256" key="4">
    <source>
        <dbReference type="ARBA" id="ARBA00022801"/>
    </source>
</evidence>
<dbReference type="Proteomes" id="UP001432128">
    <property type="component" value="Chromosome"/>
</dbReference>
<accession>A0AAU4K4C3</accession>
<dbReference type="InterPro" id="IPR011335">
    <property type="entry name" value="Restrct_endonuc-II-like"/>
</dbReference>
<sequence length="1108" mass="119387">MLTAHRAERTDVLASALADILAEPLADPFTPEIVAVPAKGVERWLAQTLSARLGTSAGPLSRADTTGVADGIAANIDFASPAELTERILAAVRGHRRRDDPWSAARVQWMMVDVLDACSSDPACAVLARHLGVAGARPDPHRVGRRWSTATDLARLFASYAAARPDMIADWAAGDDTDGHGQALPDDMRWQVVVWRALRDRIGSPSPAELLPALCERIAAAPDALELPPRLSLFGPTRLTTEQIRVLRAVAAHRDVHLFLPHPSDRLWSSPPESAEVVRRRDLPRAGVSNPLLAGLSREIRETRLRLAPHLDRDLHHPDPDGPARAGAPAPGTTVLARLQRAIRDDSAPADIVVGPTDDSVSVHACHGPARQVEVMRDVLARIFCETTDLEPRDVIVMCPDIEAYAPLIRASFGRDGSGHPAHGLRVRLADRSMAATNTVLDAVVAVVAFAGGRATSGEILDLAAREPVRTRFGFDDDDLETIAEWMSEAGVRWGIDDAQRAAFGLRGYEQNTMSAGLDRIALGVVADESSIGWIHRALPLSGIDSADIDLVGRFAEFVDRLDRCLTAMSGGHTVEEWGTALLAVIDDLTDVRRADTWQRAQAVDVVGAALEHGDPATVLRRTDVVALLDDVVAARPTRANFRTGELTVCTMVPMRAVPHRVVVLIGLDDDTYPRATRDDGDDITRRDPCVGERDLRSEDRQLLLDTIMSARDRLVICYSGADPVSGLRRPPSVPVSEIVDAVAAIVGTDDPTSVVHRHPLHAFDPANFAEIDPFSFDVAALAGARALTRTPNHRIAFDRRPLTPVPPDDIDIADLVAFFDHPVRGFCRQRLGFVVPDTDDVPADQLDAALDPLDRWGIGDRLLRRRLSGESIEALRATELRRGTLPPFELGQVALAGVLDDVERLAAAAQPMLDRPVETVDVDVPLADGRRLVGSIGGVHSAPSGATVFRAHYSRLGSKHRLQNWISLLAVAATRGGAAEAVAIGRAGRGSRLARSTLEAPPDPVAPLQALVTLRDTGLTQPLPLPASAAAVYADRRYAGSDHADGIEAARKDFGDKYGDVHDRHLGLVFAGGFDEILAAAEPVGFAMAAATIWRPLLTAERIDTPR</sequence>
<comment type="subunit">
    <text evidence="10">Heterotrimer of RecB, RecC and RecD. All subunits contribute to DNA-binding.</text>
</comment>
<dbReference type="Pfam" id="PF17946">
    <property type="entry name" value="RecC_C"/>
    <property type="match status" value="1"/>
</dbReference>
<keyword evidence="6 10" id="KW-0269">Exonuclease</keyword>
<keyword evidence="3 10" id="KW-0227">DNA damage</keyword>
<dbReference type="GO" id="GO:0003678">
    <property type="term" value="F:DNA helicase activity"/>
    <property type="evidence" value="ECO:0007669"/>
    <property type="project" value="UniProtKB-UniRule"/>
</dbReference>
<dbReference type="GO" id="GO:0005524">
    <property type="term" value="F:ATP binding"/>
    <property type="evidence" value="ECO:0007669"/>
    <property type="project" value="UniProtKB-UniRule"/>
</dbReference>
<comment type="function">
    <text evidence="10">A helicase/nuclease that prepares dsDNA breaks (DSB) for recombinational DNA repair. Binds to DSBs and unwinds DNA via a highly rapid and processive ATP-dependent bidirectional helicase activity. Unwinds dsDNA until it encounters a Chi (crossover hotspot instigator) sequence from the 3' direction. Cuts ssDNA a few nucleotides 3' to the Chi site. The properties and activities of the enzyme are changed at Chi. The Chi-altered holoenzyme produces a long 3'-ssDNA overhang and facilitates RecA-binding to the ssDNA for homologous DNA recombination and repair. Holoenzyme degrades any linearized DNA that is unable to undergo homologous recombination. In the holoenzyme this subunit recognizes the wild-type Chi sequence, and when added to isolated RecB increases its ATP-dependent helicase processivity.</text>
</comment>
<dbReference type="PANTHER" id="PTHR30591:SF1">
    <property type="entry name" value="RECBCD ENZYME SUBUNIT RECC"/>
    <property type="match status" value="1"/>
</dbReference>
<evidence type="ECO:0000256" key="11">
    <source>
        <dbReference type="SAM" id="MobiDB-lite"/>
    </source>
</evidence>
<keyword evidence="4 10" id="KW-0378">Hydrolase</keyword>